<keyword evidence="7" id="KW-1185">Reference proteome</keyword>
<keyword evidence="3" id="KW-0862">Zinc</keyword>
<organism evidence="6 7">
    <name type="scientific">Labilithrix luteola</name>
    <dbReference type="NCBI Taxonomy" id="1391654"/>
    <lineage>
        <taxon>Bacteria</taxon>
        <taxon>Pseudomonadati</taxon>
        <taxon>Myxococcota</taxon>
        <taxon>Polyangia</taxon>
        <taxon>Polyangiales</taxon>
        <taxon>Labilitrichaceae</taxon>
        <taxon>Labilithrix</taxon>
    </lineage>
</organism>
<dbReference type="EMBL" id="CP012333">
    <property type="protein sequence ID" value="AKV02947.1"/>
    <property type="molecule type" value="Genomic_DNA"/>
</dbReference>
<dbReference type="Proteomes" id="UP000064967">
    <property type="component" value="Chromosome"/>
</dbReference>
<dbReference type="SUPFAM" id="SSF50129">
    <property type="entry name" value="GroES-like"/>
    <property type="match status" value="1"/>
</dbReference>
<name>A0A0K1QBA1_9BACT</name>
<sequence>MRVYPIHEQVHGVEHDDRWDDEPPTTPTPGHPAFRDSSVGPTDALIRITSHTDRGSSDRFVQRFLALMLAGVTDELVGEIVAVGSGLQSVRVGDRVVIPATVRCTRVNNVAGDSARVLRVPAADRNLMKVPEELRNESDERILFLYRRRLEWLDPG</sequence>
<dbReference type="InterPro" id="IPR011032">
    <property type="entry name" value="GroES-like_sf"/>
</dbReference>
<keyword evidence="2" id="KW-0479">Metal-binding</keyword>
<evidence type="ECO:0000259" key="5">
    <source>
        <dbReference type="Pfam" id="PF08240"/>
    </source>
</evidence>
<proteinExistence type="predicted"/>
<evidence type="ECO:0000256" key="3">
    <source>
        <dbReference type="ARBA" id="ARBA00022833"/>
    </source>
</evidence>
<comment type="cofactor">
    <cofactor evidence="1">
        <name>Zn(2+)</name>
        <dbReference type="ChEBI" id="CHEBI:29105"/>
    </cofactor>
</comment>
<dbReference type="Gene3D" id="3.90.180.10">
    <property type="entry name" value="Medium-chain alcohol dehydrogenases, catalytic domain"/>
    <property type="match status" value="1"/>
</dbReference>
<gene>
    <name evidence="6" type="ORF">AKJ09_09610</name>
</gene>
<feature type="region of interest" description="Disordered" evidence="4">
    <location>
        <begin position="12"/>
        <end position="39"/>
    </location>
</feature>
<evidence type="ECO:0000256" key="1">
    <source>
        <dbReference type="ARBA" id="ARBA00001947"/>
    </source>
</evidence>
<dbReference type="STRING" id="1391654.AKJ09_09610"/>
<protein>
    <recommendedName>
        <fullName evidence="5">Alcohol dehydrogenase-like N-terminal domain-containing protein</fullName>
    </recommendedName>
</protein>
<dbReference type="KEGG" id="llu:AKJ09_09610"/>
<dbReference type="Pfam" id="PF08240">
    <property type="entry name" value="ADH_N"/>
    <property type="match status" value="1"/>
</dbReference>
<dbReference type="InterPro" id="IPR013154">
    <property type="entry name" value="ADH-like_N"/>
</dbReference>
<dbReference type="GO" id="GO:0046872">
    <property type="term" value="F:metal ion binding"/>
    <property type="evidence" value="ECO:0007669"/>
    <property type="project" value="UniProtKB-KW"/>
</dbReference>
<feature type="domain" description="Alcohol dehydrogenase-like N-terminal" evidence="5">
    <location>
        <begin position="73"/>
        <end position="108"/>
    </location>
</feature>
<evidence type="ECO:0000256" key="4">
    <source>
        <dbReference type="SAM" id="MobiDB-lite"/>
    </source>
</evidence>
<dbReference type="PANTHER" id="PTHR42813">
    <property type="entry name" value="ZINC-TYPE ALCOHOL DEHYDROGENASE-LIKE"/>
    <property type="match status" value="1"/>
</dbReference>
<accession>A0A0K1QBA1</accession>
<reference evidence="6 7" key="1">
    <citation type="submission" date="2015-08" db="EMBL/GenBank/DDBJ databases">
        <authorList>
            <person name="Babu N.S."/>
            <person name="Beckwith C.J."/>
            <person name="Beseler K.G."/>
            <person name="Brison A."/>
            <person name="Carone J.V."/>
            <person name="Caskin T.P."/>
            <person name="Diamond M."/>
            <person name="Durham M.E."/>
            <person name="Foxe J.M."/>
            <person name="Go M."/>
            <person name="Henderson B.A."/>
            <person name="Jones I.B."/>
            <person name="McGettigan J.A."/>
            <person name="Micheletti S.J."/>
            <person name="Nasrallah M.E."/>
            <person name="Ortiz D."/>
            <person name="Piller C.R."/>
            <person name="Privatt S.R."/>
            <person name="Schneider S.L."/>
            <person name="Sharp S."/>
            <person name="Smith T.C."/>
            <person name="Stanton J.D."/>
            <person name="Ullery H.E."/>
            <person name="Wilson R.J."/>
            <person name="Serrano M.G."/>
            <person name="Buck G."/>
            <person name="Lee V."/>
            <person name="Wang Y."/>
            <person name="Carvalho R."/>
            <person name="Voegtly L."/>
            <person name="Shi R."/>
            <person name="Duckworth R."/>
            <person name="Johnson A."/>
            <person name="Loviza R."/>
            <person name="Walstead R."/>
            <person name="Shah Z."/>
            <person name="Kiflezghi M."/>
            <person name="Wade K."/>
            <person name="Ball S.L."/>
            <person name="Bradley K.W."/>
            <person name="Asai D.J."/>
            <person name="Bowman C.A."/>
            <person name="Russell D.A."/>
            <person name="Pope W.H."/>
            <person name="Jacobs-Sera D."/>
            <person name="Hendrix R.W."/>
            <person name="Hatfull G.F."/>
        </authorList>
    </citation>
    <scope>NUCLEOTIDE SEQUENCE [LARGE SCALE GENOMIC DNA]</scope>
    <source>
        <strain evidence="6 7">DSM 27648</strain>
    </source>
</reference>
<dbReference type="AlphaFoldDB" id="A0A0K1QBA1"/>
<dbReference type="PANTHER" id="PTHR42813:SF2">
    <property type="entry name" value="DEHYDROGENASE, ZINC-CONTAINING, PUTATIVE (AFU_ORTHOLOGUE AFUA_2G02810)-RELATED"/>
    <property type="match status" value="1"/>
</dbReference>
<dbReference type="RefSeq" id="WP_169928358.1">
    <property type="nucleotide sequence ID" value="NZ_CP012333.1"/>
</dbReference>
<evidence type="ECO:0000256" key="2">
    <source>
        <dbReference type="ARBA" id="ARBA00022723"/>
    </source>
</evidence>
<evidence type="ECO:0000313" key="7">
    <source>
        <dbReference type="Proteomes" id="UP000064967"/>
    </source>
</evidence>
<evidence type="ECO:0000313" key="6">
    <source>
        <dbReference type="EMBL" id="AKV02947.1"/>
    </source>
</evidence>